<evidence type="ECO:0000313" key="3">
    <source>
        <dbReference type="EMBL" id="SMF31055.1"/>
    </source>
</evidence>
<accession>A0A1X7EBH8</accession>
<keyword evidence="4" id="KW-1185">Reference proteome</keyword>
<feature type="region of interest" description="Disordered" evidence="1">
    <location>
        <begin position="1922"/>
        <end position="1961"/>
    </location>
</feature>
<feature type="domain" description="DUF4781" evidence="2">
    <location>
        <begin position="830"/>
        <end position="991"/>
    </location>
</feature>
<proteinExistence type="predicted"/>
<feature type="region of interest" description="Disordered" evidence="1">
    <location>
        <begin position="1630"/>
        <end position="1678"/>
    </location>
</feature>
<protein>
    <recommendedName>
        <fullName evidence="2">DUF4781 domain-containing protein</fullName>
    </recommendedName>
</protein>
<feature type="region of interest" description="Disordered" evidence="1">
    <location>
        <begin position="2103"/>
        <end position="2127"/>
    </location>
</feature>
<name>A0A1X7EBH8_TRICW</name>
<dbReference type="Proteomes" id="UP000192911">
    <property type="component" value="Unassembled WGS sequence"/>
</dbReference>
<evidence type="ECO:0000256" key="1">
    <source>
        <dbReference type="SAM" id="MobiDB-lite"/>
    </source>
</evidence>
<reference evidence="4" key="1">
    <citation type="submission" date="2017-04" db="EMBL/GenBank/DDBJ databases">
        <authorList>
            <person name="Varghese N."/>
            <person name="Submissions S."/>
        </authorList>
    </citation>
    <scope>NUCLEOTIDE SEQUENCE [LARGE SCALE GENOMIC DNA]</scope>
    <source>
        <strain evidence="4">Ballard 720</strain>
    </source>
</reference>
<feature type="region of interest" description="Disordered" evidence="1">
    <location>
        <begin position="1201"/>
        <end position="1236"/>
    </location>
</feature>
<dbReference type="EMBL" id="FXAH01000005">
    <property type="protein sequence ID" value="SMF31055.1"/>
    <property type="molecule type" value="Genomic_DNA"/>
</dbReference>
<feature type="region of interest" description="Disordered" evidence="1">
    <location>
        <begin position="1128"/>
        <end position="1150"/>
    </location>
</feature>
<dbReference type="RefSeq" id="WP_114717897.1">
    <property type="nucleotide sequence ID" value="NZ_CADFGO010000001.1"/>
</dbReference>
<evidence type="ECO:0000313" key="4">
    <source>
        <dbReference type="Proteomes" id="UP000192911"/>
    </source>
</evidence>
<dbReference type="SUPFAM" id="SSF53335">
    <property type="entry name" value="S-adenosyl-L-methionine-dependent methyltransferases"/>
    <property type="match status" value="1"/>
</dbReference>
<organism evidence="3 4">
    <name type="scientific">Trinickia caryophylli</name>
    <name type="common">Paraburkholderia caryophylli</name>
    <dbReference type="NCBI Taxonomy" id="28094"/>
    <lineage>
        <taxon>Bacteria</taxon>
        <taxon>Pseudomonadati</taxon>
        <taxon>Pseudomonadota</taxon>
        <taxon>Betaproteobacteria</taxon>
        <taxon>Burkholderiales</taxon>
        <taxon>Burkholderiaceae</taxon>
        <taxon>Trinickia</taxon>
    </lineage>
</organism>
<feature type="compositionally biased region" description="Gly residues" evidence="1">
    <location>
        <begin position="1"/>
        <end position="10"/>
    </location>
</feature>
<dbReference type="GeneID" id="95553758"/>
<dbReference type="InterPro" id="IPR031962">
    <property type="entry name" value="DUF4781"/>
</dbReference>
<feature type="compositionally biased region" description="Low complexity" evidence="1">
    <location>
        <begin position="1221"/>
        <end position="1236"/>
    </location>
</feature>
<dbReference type="STRING" id="28094.SAMN06295900_105159"/>
<dbReference type="OrthoDB" id="9028977at2"/>
<feature type="region of interest" description="Disordered" evidence="1">
    <location>
        <begin position="1"/>
        <end position="40"/>
    </location>
</feature>
<gene>
    <name evidence="3" type="ORF">SAMN06295900_105159</name>
</gene>
<sequence length="2127" mass="225659">MSLMAIGGGSTAYVPPPSNTDTPKRPPANTANTAQTAQQRAAADAAAQTLALLKAAQAETTQWLKLRDNGASQADIDAQYKKAAQAWGAVEAAVQNQMRVAIDGGDDAKKAVASAASAIRALAPDDPTLDAVVTDSQQAVTKETAPERATNEKAFQVAIAAQKDEDATNTVAAYNALPDGKRQEQGDEYAYSITQAKNTADQNLGGTEDDLEKALRHEYCLQAAKLRLQDAKADYAAWQKEPSGARRADEADASRELSQAQTQYDKVATGDDNALTYVTADEQKQAVSDVKSAHEGAWYTGLVDVYGTQSALYRDIGQIDPNDPSLTPQMKQLAQSDPVTFALIQETGQKVDPNAPGLSPKEKALAEQNPLACAFVKMLKVDVDPTHMSDTQKKELDQLGVFGYAMKYADRHPAEKAQMQMLAAAAPDVRLLYTKQQVDLLAQGAGSDPKAALKLLNTNMNAAFSVDERQTLWNQAGLPHFDAKFIHSQIDPLMRKPDTTASDPASMSARNDSTMYADKVGKWMQGILPDAPPEFAGEVLDTVKTSFGDKWLQSNAGTPAMERGTEFYKGLSLAVEYADLQPTADGTPVKREDDVVNWLMDPKGNAQSVINILRGDSTSYGFDSVRDTVGGGYGATLSQALLKQMLGDNRFRNNFAQDFQLMLSQGIDTAQHTQQHDNAVATYKMFQVDPSKTLAPYFNDFQQHYDNAPHTFSANSTQLTNFIGAGLGIQPDDPGVVPTDAKDNPSMATLVQLIVGNGTLNNNALANGRSLYGGNDAATKMIDTVADHIRKVGGDHPAVTLVPTYYVSKASGASPSALFKVEVEGKPGEYRYVDDRGWEYDGIDNYQHDNALSDDAKLYVPKDVQGAKVDGSALYGSIDAHITTGWQHVEHALEITTGILAAAGSVVLVASGVGAVVAEPLMAGAWIAIGAGMAVGVPVATADLYNLREHGQSIGFGNAQARADWVSLIGAGTGAASGGLGFATKSLAEAASLLRVTGEVSDQVGAASGMIDEATALSGTARFAHEATAFEGLANTTQFVSKAFNVAGIAAGTDLLVEQGASLLRNWDAMSGSERAKNLLQFGLGLAQSAAGSRTVMERPLHAMLNVPKVSPTVTDAAFRPGFDVMENQRRSTGGFGDPRRGALEGENEAGGVRNDGLDLFEIDKGLDAKAVALRQTMAHDGLQSEDAAGGSLLVRLAPDSQGESGAVPLDGGTQANSADPLAAPSSARAGAAPASWPIPANVRSNTALLEQVIISALRSGSGLDGVQFYVYALRDEQGRTRVPEEEGLPATDEGDLGSDLHAARVDERRAAASANPAAAARATEAGEPLDVTRYRSFQDALMVGSDGVLAGRYGLALVDRSAVLPNRAVGADAIVGRIAPNANGTRLALTLNEKFEGDLRILYPRNFAPGKPLIRAENGRRIDAVNALPTHAETQWAAYPRREADLAIYSDDPRRPENMLPAGERPLLPVPPGHFAVYCHAWTDAFAASNGRAFDPEEMANLIHAAGWDGHSPVILYACGAASRLTPLSQLLANVLGVDVYGGSGFVAWRSPFGKNGLPASGYTTGLVVEPGAYDRTGKIEDAVLNGPRVFRFMPGLPIVEQGGHPIVGPRAGRQTPRASNRLAPVEPIVGEHDGDPGTQQHGIIGAPDDEPGTASPNARLSPEPPGRNLPEPFREPPVVLEGDRIFTAEEWEARGTEEDLSGKTQTIYPKDSKAYTRRALLADGSGVVTTLARDGRALIQPGFDDVTGLSANEHPEFLRPAETLLMPPDDPLHAVGERGLMSPPGHHVIFGHGISPDEMLGPDGHPITVDDVAARVAASLEPGQDVTLYSCYAGSPKAAPLRAAQARRGPRTNAAFADALAQRLADATGRPVTVWAPPDKLLVWPDGTATVRLTRLTGETLRVGAPMTAFRATPLYRGFDHADTPRASSVRQDAANEPRPHHRAPHSTQRPTTPRVTNLRLDNPYYDFSPIADDSFDSVLLSHEFGPALADRPGVLGDVARVTRPGGTVSLERPSGFLDEPRPAGVIDALLQTFSSAGLTRLRVRFVTGRESSIDIGNGFDIGALDPEDGYFVFSGEVPDEHGAGSRAAADAAAHANVGDDALSRAFDKQQTAQRPAEPKRRWSS</sequence>
<feature type="compositionally biased region" description="Basic and acidic residues" evidence="1">
    <location>
        <begin position="243"/>
        <end position="255"/>
    </location>
</feature>
<evidence type="ECO:0000259" key="2">
    <source>
        <dbReference type="Pfam" id="PF16013"/>
    </source>
</evidence>
<feature type="compositionally biased region" description="Polar residues" evidence="1">
    <location>
        <begin position="1948"/>
        <end position="1958"/>
    </location>
</feature>
<dbReference type="Pfam" id="PF16013">
    <property type="entry name" value="DUF4781"/>
    <property type="match status" value="1"/>
</dbReference>
<feature type="compositionally biased region" description="Low complexity" evidence="1">
    <location>
        <begin position="28"/>
        <end position="40"/>
    </location>
</feature>
<feature type="region of interest" description="Disordered" evidence="1">
    <location>
        <begin position="241"/>
        <end position="263"/>
    </location>
</feature>
<dbReference type="InterPro" id="IPR029063">
    <property type="entry name" value="SAM-dependent_MTases_sf"/>
</dbReference>